<dbReference type="SMART" id="SM00477">
    <property type="entry name" value="NUC"/>
    <property type="match status" value="1"/>
</dbReference>
<sequence>MWRFLLVAAFIVPTATKLVDSVSDCAEFLLQRSPPRIPGILQGGTVQNQNRYEVICQTLRDQKRYVTLYDTENRIPVFSAYKYKGEQDKEEPKTKWKIEPELEERNTNNMREDQYIYQASNKDYKTDARYTRGHLFPVSHAFDRNDKSSTFTLTNIVPQVISFNDGSWQKVESCTKCVLQKYCISNNGDPEGFVVTGARPSTSNTLNNRVNIPSMLWTAFCCYSRNTNRWLASAHWGDNIAEYESKYLQTKTLAQLHQELSSVGSRFEAFPGRQCPLHTTVAEFYPEMDSQCQCPPQASTTTAPPTTTTTSTNTTAPATSKPQNTTIPPTTTATVNTDTTNTSSTPTTTTTATSTTTKKNKRNREEDDDSGPRVKVDDTTVSNFFLKLLGLLLGIDILDDVLDGIQSIDPKVPSASSTTSIPTAINPQPTTT</sequence>
<dbReference type="GO" id="GO:0016787">
    <property type="term" value="F:hydrolase activity"/>
    <property type="evidence" value="ECO:0007669"/>
    <property type="project" value="InterPro"/>
</dbReference>
<evidence type="ECO:0008006" key="6">
    <source>
        <dbReference type="Google" id="ProtNLM"/>
    </source>
</evidence>
<dbReference type="GeneTree" id="ENSGT01030000234592"/>
<evidence type="ECO:0000259" key="3">
    <source>
        <dbReference type="SMART" id="SM00477"/>
    </source>
</evidence>
<evidence type="ECO:0000313" key="5">
    <source>
        <dbReference type="Ensembl" id="ENSSPAP00000018585.1"/>
    </source>
</evidence>
<dbReference type="PANTHER" id="PTHR21472:SF15">
    <property type="entry name" value="ENDONUCLEASE DOMAIN-CONTAINING 1 PROTEIN-RELATED"/>
    <property type="match status" value="1"/>
</dbReference>
<keyword evidence="2" id="KW-0732">Signal</keyword>
<dbReference type="InterPro" id="IPR001604">
    <property type="entry name" value="Endo_G_ENPP1-like_dom"/>
</dbReference>
<accession>A0A3B5ACS7</accession>
<dbReference type="InterPro" id="IPR044925">
    <property type="entry name" value="His-Me_finger_sf"/>
</dbReference>
<dbReference type="InterPro" id="IPR039015">
    <property type="entry name" value="ENDOD1"/>
</dbReference>
<dbReference type="Pfam" id="PF01223">
    <property type="entry name" value="Endonuclease_NS"/>
    <property type="match status" value="1"/>
</dbReference>
<dbReference type="SMART" id="SM00892">
    <property type="entry name" value="Endonuclease_NS"/>
    <property type="match status" value="1"/>
</dbReference>
<dbReference type="GO" id="GO:0003676">
    <property type="term" value="F:nucleic acid binding"/>
    <property type="evidence" value="ECO:0007669"/>
    <property type="project" value="InterPro"/>
</dbReference>
<evidence type="ECO:0000256" key="1">
    <source>
        <dbReference type="SAM" id="MobiDB-lite"/>
    </source>
</evidence>
<dbReference type="AlphaFoldDB" id="A0A3B5ACS7"/>
<dbReference type="InterPro" id="IPR044929">
    <property type="entry name" value="DNA/RNA_non-sp_Endonuclease_sf"/>
</dbReference>
<proteinExistence type="predicted"/>
<feature type="chain" id="PRO_5017452001" description="DNA/RNA non-specific endonuclease domain-containing protein" evidence="2">
    <location>
        <begin position="22"/>
        <end position="432"/>
    </location>
</feature>
<dbReference type="Gene3D" id="3.40.570.10">
    <property type="entry name" value="Extracellular Endonuclease, subunit A"/>
    <property type="match status" value="1"/>
</dbReference>
<feature type="signal peptide" evidence="2">
    <location>
        <begin position="1"/>
        <end position="21"/>
    </location>
</feature>
<dbReference type="SUPFAM" id="SSF54060">
    <property type="entry name" value="His-Me finger endonucleases"/>
    <property type="match status" value="1"/>
</dbReference>
<dbReference type="STRING" id="144197.ENSSPAP00000018585"/>
<dbReference type="PANTHER" id="PTHR21472">
    <property type="entry name" value="ENDONUCLEASE DOMAIN-CONTAINING 1 PROTEIN ENDOD1"/>
    <property type="match status" value="1"/>
</dbReference>
<feature type="domain" description="ENPP1-3/EXOG-like endonuclease/phosphodiesterase" evidence="3">
    <location>
        <begin position="62"/>
        <end position="291"/>
    </location>
</feature>
<evidence type="ECO:0000256" key="2">
    <source>
        <dbReference type="SAM" id="SignalP"/>
    </source>
</evidence>
<protein>
    <recommendedName>
        <fullName evidence="6">DNA/RNA non-specific endonuclease domain-containing protein</fullName>
    </recommendedName>
</protein>
<feature type="region of interest" description="Disordered" evidence="1">
    <location>
        <begin position="411"/>
        <end position="432"/>
    </location>
</feature>
<dbReference type="GO" id="GO:0046872">
    <property type="term" value="F:metal ion binding"/>
    <property type="evidence" value="ECO:0007669"/>
    <property type="project" value="InterPro"/>
</dbReference>
<feature type="compositionally biased region" description="Low complexity" evidence="1">
    <location>
        <begin position="298"/>
        <end position="357"/>
    </location>
</feature>
<organism evidence="5">
    <name type="scientific">Stegastes partitus</name>
    <name type="common">bicolor damselfish</name>
    <dbReference type="NCBI Taxonomy" id="144197"/>
    <lineage>
        <taxon>Eukaryota</taxon>
        <taxon>Metazoa</taxon>
        <taxon>Chordata</taxon>
        <taxon>Craniata</taxon>
        <taxon>Vertebrata</taxon>
        <taxon>Euteleostomi</taxon>
        <taxon>Actinopterygii</taxon>
        <taxon>Neopterygii</taxon>
        <taxon>Teleostei</taxon>
        <taxon>Neoteleostei</taxon>
        <taxon>Acanthomorphata</taxon>
        <taxon>Ovalentaria</taxon>
        <taxon>Pomacentridae</taxon>
        <taxon>Stegastes</taxon>
    </lineage>
</organism>
<feature type="domain" description="DNA/RNA non-specific endonuclease/pyrophosphatase/phosphodiesterase" evidence="4">
    <location>
        <begin position="61"/>
        <end position="291"/>
    </location>
</feature>
<feature type="region of interest" description="Disordered" evidence="1">
    <location>
        <begin position="290"/>
        <end position="376"/>
    </location>
</feature>
<reference evidence="5" key="1">
    <citation type="submission" date="2023-09" db="UniProtKB">
        <authorList>
            <consortium name="Ensembl"/>
        </authorList>
    </citation>
    <scope>IDENTIFICATION</scope>
</reference>
<name>A0A3B5ACS7_9TELE</name>
<feature type="compositionally biased region" description="Low complexity" evidence="1">
    <location>
        <begin position="413"/>
        <end position="425"/>
    </location>
</feature>
<evidence type="ECO:0000259" key="4">
    <source>
        <dbReference type="SMART" id="SM00892"/>
    </source>
</evidence>
<dbReference type="InterPro" id="IPR020821">
    <property type="entry name" value="ENPP1-3/EXOG-like_nuc-like"/>
</dbReference>
<dbReference type="Ensembl" id="ENSSPAT00000018869.1">
    <property type="protein sequence ID" value="ENSSPAP00000018585.1"/>
    <property type="gene ID" value="ENSSPAG00000014038.1"/>
</dbReference>